<proteinExistence type="predicted"/>
<sequence>EFKYDYYTYNVVITDKLGHDTCTVTNNSQVLDSGDDHIQLQYGNNYFIDGSSTICSGGLKMAIFANSQHEKEQQQQPQL</sequence>
<feature type="non-terminal residue" evidence="2">
    <location>
        <position position="1"/>
    </location>
</feature>
<dbReference type="AlphaFoldDB" id="A0AAV0M043"/>
<evidence type="ECO:0000313" key="2">
    <source>
        <dbReference type="EMBL" id="CAI0439274.1"/>
    </source>
</evidence>
<dbReference type="InterPro" id="IPR008972">
    <property type="entry name" value="Cupredoxin"/>
</dbReference>
<organism evidence="2 3">
    <name type="scientific">Linum tenue</name>
    <dbReference type="NCBI Taxonomy" id="586396"/>
    <lineage>
        <taxon>Eukaryota</taxon>
        <taxon>Viridiplantae</taxon>
        <taxon>Streptophyta</taxon>
        <taxon>Embryophyta</taxon>
        <taxon>Tracheophyta</taxon>
        <taxon>Spermatophyta</taxon>
        <taxon>Magnoliopsida</taxon>
        <taxon>eudicotyledons</taxon>
        <taxon>Gunneridae</taxon>
        <taxon>Pentapetalae</taxon>
        <taxon>rosids</taxon>
        <taxon>fabids</taxon>
        <taxon>Malpighiales</taxon>
        <taxon>Linaceae</taxon>
        <taxon>Linum</taxon>
    </lineage>
</organism>
<evidence type="ECO:0000259" key="1">
    <source>
        <dbReference type="PROSITE" id="PS51485"/>
    </source>
</evidence>
<reference evidence="2" key="1">
    <citation type="submission" date="2022-08" db="EMBL/GenBank/DDBJ databases">
        <authorList>
            <person name="Gutierrez-Valencia J."/>
        </authorList>
    </citation>
    <scope>NUCLEOTIDE SEQUENCE</scope>
</reference>
<evidence type="ECO:0000313" key="3">
    <source>
        <dbReference type="Proteomes" id="UP001154282"/>
    </source>
</evidence>
<dbReference type="Gene3D" id="2.60.40.420">
    <property type="entry name" value="Cupredoxins - blue copper proteins"/>
    <property type="match status" value="1"/>
</dbReference>
<comment type="caution">
    <text evidence="2">The sequence shown here is derived from an EMBL/GenBank/DDBJ whole genome shotgun (WGS) entry which is preliminary data.</text>
</comment>
<dbReference type="Pfam" id="PF02298">
    <property type="entry name" value="Cu_bind_like"/>
    <property type="match status" value="1"/>
</dbReference>
<dbReference type="PROSITE" id="PS51485">
    <property type="entry name" value="PHYTOCYANIN"/>
    <property type="match status" value="1"/>
</dbReference>
<feature type="domain" description="Phytocyanin" evidence="1">
    <location>
        <begin position="1"/>
        <end position="67"/>
    </location>
</feature>
<dbReference type="Proteomes" id="UP001154282">
    <property type="component" value="Unassembled WGS sequence"/>
</dbReference>
<accession>A0AAV0M043</accession>
<name>A0AAV0M043_9ROSI</name>
<protein>
    <recommendedName>
        <fullName evidence="1">Phytocyanin domain-containing protein</fullName>
    </recommendedName>
</protein>
<dbReference type="EMBL" id="CAMGYJ010000006">
    <property type="protein sequence ID" value="CAI0439274.1"/>
    <property type="molecule type" value="Genomic_DNA"/>
</dbReference>
<dbReference type="InterPro" id="IPR003245">
    <property type="entry name" value="Phytocyanin_dom"/>
</dbReference>
<dbReference type="GO" id="GO:0009055">
    <property type="term" value="F:electron transfer activity"/>
    <property type="evidence" value="ECO:0007669"/>
    <property type="project" value="InterPro"/>
</dbReference>
<keyword evidence="3" id="KW-1185">Reference proteome</keyword>
<dbReference type="SUPFAM" id="SSF49503">
    <property type="entry name" value="Cupredoxins"/>
    <property type="match status" value="1"/>
</dbReference>
<gene>
    <name evidence="2" type="ORF">LITE_LOCUS26092</name>
</gene>